<keyword evidence="2" id="KW-0328">Glycosyltransferase</keyword>
<keyword evidence="4" id="KW-0378">Hydrolase</keyword>
<comment type="caution">
    <text evidence="9">The sequence shown here is derived from an EMBL/GenBank/DDBJ whole genome shotgun (WGS) entry which is preliminary data.</text>
</comment>
<reference evidence="10" key="1">
    <citation type="submission" date="2024-07" db="EMBL/GenBank/DDBJ databases">
        <title>Two chromosome-level genome assemblies of Korean endemic species Abeliophyllum distichum and Forsythia ovata (Oleaceae).</title>
        <authorList>
            <person name="Jang H."/>
        </authorList>
    </citation>
    <scope>NUCLEOTIDE SEQUENCE [LARGE SCALE GENOMIC DNA]</scope>
</reference>
<evidence type="ECO:0000256" key="3">
    <source>
        <dbReference type="ARBA" id="ARBA00022679"/>
    </source>
</evidence>
<dbReference type="SUPFAM" id="SSF53474">
    <property type="entry name" value="alpha/beta-Hydrolases"/>
    <property type="match status" value="1"/>
</dbReference>
<evidence type="ECO:0000256" key="7">
    <source>
        <dbReference type="ARBA" id="ARBA00049507"/>
    </source>
</evidence>
<sequence>MAHFVTFQRPPPKFTSCPSSSSCPTEIKFDIKFDYPVKIFSRLPSFFDFTVHKMAKALQRFGMKRALIVHSEGLDEISPLVKEENKAAESDGDEQGCAEEIGAISDMVNDVSQGIAHICNNIIEYGGDPNRIYIMGQSAGAHISSCALLQQAIKESKSNSISWSVSKIKAYCGLSGSMNIDKYSLLNLVDHFHNRGLYRSIFLSIMEGEKSLEQFSPEVIVQDPSSNKAVSMLPQMVLFHDRRTTAKRKCSSSSYSTQGGFVAVFIRP</sequence>
<evidence type="ECO:0000256" key="5">
    <source>
        <dbReference type="ARBA" id="ARBA00038028"/>
    </source>
</evidence>
<dbReference type="PANTHER" id="PTHR48081:SF33">
    <property type="entry name" value="KYNURENINE FORMAMIDASE"/>
    <property type="match status" value="1"/>
</dbReference>
<dbReference type="InterPro" id="IPR050300">
    <property type="entry name" value="GDXG_lipolytic_enzyme"/>
</dbReference>
<comment type="similarity">
    <text evidence="5">Belongs to the AB hydrolase superfamily. Isoprenylcysteine methylesterase family.</text>
</comment>
<dbReference type="Gene3D" id="3.40.50.1820">
    <property type="entry name" value="alpha/beta hydrolase"/>
    <property type="match status" value="1"/>
</dbReference>
<dbReference type="GO" id="GO:0016787">
    <property type="term" value="F:hydrolase activity"/>
    <property type="evidence" value="ECO:0007669"/>
    <property type="project" value="UniProtKB-KW"/>
</dbReference>
<evidence type="ECO:0000256" key="1">
    <source>
        <dbReference type="ARBA" id="ARBA00004653"/>
    </source>
</evidence>
<evidence type="ECO:0000256" key="6">
    <source>
        <dbReference type="ARBA" id="ARBA00038928"/>
    </source>
</evidence>
<dbReference type="Pfam" id="PF20434">
    <property type="entry name" value="BD-FAE"/>
    <property type="match status" value="1"/>
</dbReference>
<proteinExistence type="inferred from homology"/>
<dbReference type="AlphaFoldDB" id="A0ABD1UMB7"/>
<keyword evidence="3" id="KW-0808">Transferase</keyword>
<evidence type="ECO:0000259" key="8">
    <source>
        <dbReference type="Pfam" id="PF20434"/>
    </source>
</evidence>
<dbReference type="EC" id="3.1.1.n2" evidence="6"/>
<organism evidence="9 10">
    <name type="scientific">Abeliophyllum distichum</name>
    <dbReference type="NCBI Taxonomy" id="126358"/>
    <lineage>
        <taxon>Eukaryota</taxon>
        <taxon>Viridiplantae</taxon>
        <taxon>Streptophyta</taxon>
        <taxon>Embryophyta</taxon>
        <taxon>Tracheophyta</taxon>
        <taxon>Spermatophyta</taxon>
        <taxon>Magnoliopsida</taxon>
        <taxon>eudicotyledons</taxon>
        <taxon>Gunneridae</taxon>
        <taxon>Pentapetalae</taxon>
        <taxon>asterids</taxon>
        <taxon>lamiids</taxon>
        <taxon>Lamiales</taxon>
        <taxon>Oleaceae</taxon>
        <taxon>Forsythieae</taxon>
        <taxon>Abeliophyllum</taxon>
    </lineage>
</organism>
<dbReference type="GO" id="GO:0016757">
    <property type="term" value="F:glycosyltransferase activity"/>
    <property type="evidence" value="ECO:0007669"/>
    <property type="project" value="UniProtKB-KW"/>
</dbReference>
<dbReference type="EMBL" id="JBFOLK010000003">
    <property type="protein sequence ID" value="KAL2526201.1"/>
    <property type="molecule type" value="Genomic_DNA"/>
</dbReference>
<dbReference type="Gene3D" id="3.40.1030.10">
    <property type="entry name" value="Nucleoside phosphorylase/phosphoribosyltransferase catalytic domain"/>
    <property type="match status" value="1"/>
</dbReference>
<evidence type="ECO:0000256" key="2">
    <source>
        <dbReference type="ARBA" id="ARBA00022676"/>
    </source>
</evidence>
<dbReference type="InterPro" id="IPR049492">
    <property type="entry name" value="BD-FAE-like_dom"/>
</dbReference>
<dbReference type="InterPro" id="IPR029058">
    <property type="entry name" value="AB_hydrolase_fold"/>
</dbReference>
<dbReference type="PANTHER" id="PTHR48081">
    <property type="entry name" value="AB HYDROLASE SUPERFAMILY PROTEIN C4A8.06C"/>
    <property type="match status" value="1"/>
</dbReference>
<feature type="domain" description="BD-FAE-like" evidence="8">
    <location>
        <begin position="106"/>
        <end position="185"/>
    </location>
</feature>
<accession>A0ABD1UMB7</accession>
<dbReference type="GO" id="GO:0000139">
    <property type="term" value="C:Golgi membrane"/>
    <property type="evidence" value="ECO:0007669"/>
    <property type="project" value="UniProtKB-SubCell"/>
</dbReference>
<dbReference type="Proteomes" id="UP001604336">
    <property type="component" value="Unassembled WGS sequence"/>
</dbReference>
<dbReference type="InterPro" id="IPR035902">
    <property type="entry name" value="Nuc_phospho_transferase"/>
</dbReference>
<gene>
    <name evidence="9" type="ORF">Adt_11255</name>
</gene>
<evidence type="ECO:0000313" key="10">
    <source>
        <dbReference type="Proteomes" id="UP001604336"/>
    </source>
</evidence>
<name>A0ABD1UMB7_9LAMI</name>
<keyword evidence="10" id="KW-1185">Reference proteome</keyword>
<protein>
    <recommendedName>
        <fullName evidence="6">protein-S-isoprenylcysteine alpha-carbonyl methylesterase</fullName>
        <ecNumber evidence="6">3.1.1.n2</ecNumber>
    </recommendedName>
</protein>
<evidence type="ECO:0000256" key="4">
    <source>
        <dbReference type="ARBA" id="ARBA00022801"/>
    </source>
</evidence>
<comment type="catalytic activity">
    <reaction evidence="7">
        <text>[protein]-C-terminal S-[(2E,6E)-farnesyl]-L-cysteine methyl ester + H2O = [protein]-C-terminal S-[(2E,6E)-farnesyl]-L-cysteine + methanol + H(+)</text>
        <dbReference type="Rhea" id="RHEA:48520"/>
        <dbReference type="Rhea" id="RHEA-COMP:12125"/>
        <dbReference type="Rhea" id="RHEA-COMP:12126"/>
        <dbReference type="ChEBI" id="CHEBI:15377"/>
        <dbReference type="ChEBI" id="CHEBI:15378"/>
        <dbReference type="ChEBI" id="CHEBI:17790"/>
        <dbReference type="ChEBI" id="CHEBI:90510"/>
        <dbReference type="ChEBI" id="CHEBI:90511"/>
        <dbReference type="EC" id="3.1.1.n2"/>
    </reaction>
</comment>
<evidence type="ECO:0000313" key="9">
    <source>
        <dbReference type="EMBL" id="KAL2526201.1"/>
    </source>
</evidence>
<comment type="subcellular location">
    <subcellularLocation>
        <location evidence="1">Golgi apparatus membrane</location>
        <topology evidence="1">Multi-pass membrane protein</topology>
    </subcellularLocation>
</comment>